<feature type="binding site" evidence="9">
    <location>
        <begin position="477"/>
        <end position="481"/>
    </location>
    <ligand>
        <name>GTP</name>
        <dbReference type="ChEBI" id="CHEBI:37565"/>
    </ligand>
</feature>
<feature type="binding site" evidence="9">
    <location>
        <begin position="531"/>
        <end position="534"/>
    </location>
    <ligand>
        <name>GTP</name>
        <dbReference type="ChEBI" id="CHEBI:37565"/>
    </ligand>
</feature>
<dbReference type="NCBIfam" id="TIGR00487">
    <property type="entry name" value="IF-2"/>
    <property type="match status" value="1"/>
</dbReference>
<feature type="compositionally biased region" description="Basic and acidic residues" evidence="12">
    <location>
        <begin position="293"/>
        <end position="306"/>
    </location>
</feature>
<evidence type="ECO:0000256" key="8">
    <source>
        <dbReference type="ARBA" id="ARBA00023134"/>
    </source>
</evidence>
<evidence type="ECO:0000256" key="9">
    <source>
        <dbReference type="HAMAP-Rule" id="MF_00100"/>
    </source>
</evidence>
<dbReference type="InterPro" id="IPR000795">
    <property type="entry name" value="T_Tr_GTP-bd_dom"/>
</dbReference>
<dbReference type="InterPro" id="IPR015760">
    <property type="entry name" value="TIF_IF2"/>
</dbReference>
<keyword evidence="4 9" id="KW-0963">Cytoplasm</keyword>
<dbReference type="Gene3D" id="3.40.50.10050">
    <property type="entry name" value="Translation initiation factor IF- 2, domain 3"/>
    <property type="match status" value="1"/>
</dbReference>
<dbReference type="Pfam" id="PF04760">
    <property type="entry name" value="IF2_N"/>
    <property type="match status" value="1"/>
</dbReference>
<feature type="compositionally biased region" description="Basic and acidic residues" evidence="12">
    <location>
        <begin position="115"/>
        <end position="127"/>
    </location>
</feature>
<dbReference type="PROSITE" id="PS51722">
    <property type="entry name" value="G_TR_2"/>
    <property type="match status" value="1"/>
</dbReference>
<dbReference type="CDD" id="cd03692">
    <property type="entry name" value="mtIF2_IVc"/>
    <property type="match status" value="1"/>
</dbReference>
<dbReference type="InterPro" id="IPR000178">
    <property type="entry name" value="TF_IF2_bacterial-like"/>
</dbReference>
<dbReference type="Pfam" id="PF22042">
    <property type="entry name" value="EF-G_D2"/>
    <property type="match status" value="1"/>
</dbReference>
<comment type="subcellular location">
    <subcellularLocation>
        <location evidence="1 9 11">Cytoplasm</location>
    </subcellularLocation>
</comment>
<dbReference type="InterPro" id="IPR004161">
    <property type="entry name" value="EFTu-like_2"/>
</dbReference>
<dbReference type="FunFam" id="3.40.50.10050:FF:000001">
    <property type="entry name" value="Translation initiation factor IF-2"/>
    <property type="match status" value="1"/>
</dbReference>
<dbReference type="GO" id="GO:0003743">
    <property type="term" value="F:translation initiation factor activity"/>
    <property type="evidence" value="ECO:0007669"/>
    <property type="project" value="UniProtKB-UniRule"/>
</dbReference>
<comment type="function">
    <text evidence="9 10">One of the essential components for the initiation of protein synthesis. Protects formylmethionyl-tRNA from spontaneous hydrolysis and promotes its binding to the 30S ribosomal subunits. Also involved in the hydrolysis of GTP during the formation of the 70S ribosomal complex.</text>
</comment>
<dbReference type="CDD" id="cd01887">
    <property type="entry name" value="IF2_eIF5B"/>
    <property type="match status" value="1"/>
</dbReference>
<evidence type="ECO:0000256" key="6">
    <source>
        <dbReference type="ARBA" id="ARBA00022741"/>
    </source>
</evidence>
<dbReference type="GO" id="GO:0003924">
    <property type="term" value="F:GTPase activity"/>
    <property type="evidence" value="ECO:0007669"/>
    <property type="project" value="UniProtKB-UniRule"/>
</dbReference>
<keyword evidence="7 9" id="KW-0648">Protein biosynthesis</keyword>
<dbReference type="PANTHER" id="PTHR43381:SF5">
    <property type="entry name" value="TR-TYPE G DOMAIN-CONTAINING PROTEIN"/>
    <property type="match status" value="1"/>
</dbReference>
<feature type="compositionally biased region" description="Basic and acidic residues" evidence="12">
    <location>
        <begin position="320"/>
        <end position="334"/>
    </location>
</feature>
<evidence type="ECO:0000256" key="5">
    <source>
        <dbReference type="ARBA" id="ARBA00022540"/>
    </source>
</evidence>
<dbReference type="SUPFAM" id="SSF52156">
    <property type="entry name" value="Initiation factor IF2/eIF5b, domain 3"/>
    <property type="match status" value="1"/>
</dbReference>
<evidence type="ECO:0000259" key="13">
    <source>
        <dbReference type="PROSITE" id="PS51722"/>
    </source>
</evidence>
<comment type="similarity">
    <text evidence="2 9 10">Belongs to the TRAFAC class translation factor GTPase superfamily. Classic translation factor GTPase family. IF-2 subfamily.</text>
</comment>
<dbReference type="InterPro" id="IPR005225">
    <property type="entry name" value="Small_GTP-bd"/>
</dbReference>
<protein>
    <recommendedName>
        <fullName evidence="3 9">Translation initiation factor IF-2</fullName>
    </recommendedName>
</protein>
<dbReference type="GO" id="GO:0005525">
    <property type="term" value="F:GTP binding"/>
    <property type="evidence" value="ECO:0007669"/>
    <property type="project" value="UniProtKB-KW"/>
</dbReference>
<evidence type="ECO:0000313" key="15">
    <source>
        <dbReference type="Proteomes" id="UP000219048"/>
    </source>
</evidence>
<dbReference type="CDD" id="cd03702">
    <property type="entry name" value="IF2_mtIF2_II"/>
    <property type="match status" value="1"/>
</dbReference>
<dbReference type="InterPro" id="IPR023115">
    <property type="entry name" value="TIF_IF2_dom3"/>
</dbReference>
<accession>A0A285MVB7</accession>
<sequence length="922" mass="102088">MAGNPTIRLNKVLRELNISLDRAVDYLSSVGHEVEARPTTKITGEVYQVLLDEFQTDKSKKVASKEVGEEKRKEKEALRIQIEQEQEERRLARERRSAEQVIKAKAELSGPKTVGKIDLDKKPEAPKAVEVPKTVEAPKNAEEPKEVEQPKQEVEQPKVEEKPKVEEEPATQLKVEAKEKEEVKPAEVKKEQEVVEQPKEPEAIQTQYKKLSGPKITGDKIDLSKFNKPKKKKEEPKKPAESADRKKRRKRIVSKNPSQGGGNRPGNRAGNNVAGRRGGQRSSVPKVEPTEEEVQKQVRETLEKLQGKSSKGKGAKYRREKRDQHRQQTEKDLEQQELESKILKVTEFVTVNEVATMMSVSTTQIISACMSLGIMVTMNQRLDAETLSIVAEEFGYEVEFVTAEIEESIEEEVDAPEDLKPRAPIVTVMGHVDHGKTSLLDYIRQENVIAGESGGITQHIGAYGVTLEDGQKITFLDTPGHEAFTAMRARGAQVTDIAIIVVAADDDIMPQTKEAISHAQAANVPIIFAINKIDRPTANPDKIKEGLASMNLLVEDWGGKIQSHDISAKTGQGINELLEKVLLEAELLELKANPDRLATGTVVEAFLDKGRGYVSTILVQTGTLKIGDYVLAGTCSGKVKAMQDERGKNIKKAGPATPISILGLDGAPQAGDRFNVLDDEREAKQIATKRSQLQREQSVRTQRHITLDEIGRRIALGDFQELNIILKGDVDGSVEALTDSFQKLSTDEIQVNIIHKGVGAITESDVLLASASDAIIIGFNVRPMGNARAVADKEEIDIRMYSIIYDAINDLKDAMEGMLSPEMKEEITGNAEIRETFKISKIGTIAGCMVTSGKIFRNSRIRLIRDGVVIFTGELTSLKRFKDDVKEVSKGYDCGLQIKNYNDIKEGDIVEAFQEVAVKKKL</sequence>
<feature type="region of interest" description="Disordered" evidence="12">
    <location>
        <begin position="85"/>
        <end position="334"/>
    </location>
</feature>
<reference evidence="15" key="1">
    <citation type="submission" date="2017-09" db="EMBL/GenBank/DDBJ databases">
        <authorList>
            <person name="Varghese N."/>
            <person name="Submissions S."/>
        </authorList>
    </citation>
    <scope>NUCLEOTIDE SEQUENCE [LARGE SCALE GENOMIC DNA]</scope>
    <source>
        <strain evidence="15">DSM 25885</strain>
    </source>
</reference>
<keyword evidence="8 9" id="KW-0342">GTP-binding</keyword>
<evidence type="ECO:0000256" key="1">
    <source>
        <dbReference type="ARBA" id="ARBA00004496"/>
    </source>
</evidence>
<name>A0A285MVB7_9FLAO</name>
<evidence type="ECO:0000256" key="2">
    <source>
        <dbReference type="ARBA" id="ARBA00007733"/>
    </source>
</evidence>
<feature type="domain" description="Tr-type G" evidence="13">
    <location>
        <begin position="421"/>
        <end position="591"/>
    </location>
</feature>
<dbReference type="SUPFAM" id="SSF52540">
    <property type="entry name" value="P-loop containing nucleoside triphosphate hydrolases"/>
    <property type="match status" value="1"/>
</dbReference>
<evidence type="ECO:0000256" key="10">
    <source>
        <dbReference type="RuleBase" id="RU000644"/>
    </source>
</evidence>
<dbReference type="HAMAP" id="MF_00100_B">
    <property type="entry name" value="IF_2_B"/>
    <property type="match status" value="1"/>
</dbReference>
<keyword evidence="6 9" id="KW-0547">Nucleotide-binding</keyword>
<evidence type="ECO:0000256" key="4">
    <source>
        <dbReference type="ARBA" id="ARBA00022490"/>
    </source>
</evidence>
<dbReference type="SUPFAM" id="SSF50447">
    <property type="entry name" value="Translation proteins"/>
    <property type="match status" value="2"/>
</dbReference>
<evidence type="ECO:0000256" key="7">
    <source>
        <dbReference type="ARBA" id="ARBA00022917"/>
    </source>
</evidence>
<comment type="caution">
    <text evidence="9">Lacks conserved residue(s) required for the propagation of feature annotation.</text>
</comment>
<feature type="compositionally biased region" description="Basic and acidic residues" evidence="12">
    <location>
        <begin position="232"/>
        <end position="244"/>
    </location>
</feature>
<evidence type="ECO:0000256" key="3">
    <source>
        <dbReference type="ARBA" id="ARBA00020675"/>
    </source>
</evidence>
<feature type="compositionally biased region" description="Low complexity" evidence="12">
    <location>
        <begin position="265"/>
        <end position="275"/>
    </location>
</feature>
<feature type="compositionally biased region" description="Basic and acidic residues" evidence="12">
    <location>
        <begin position="87"/>
        <end position="106"/>
    </location>
</feature>
<dbReference type="Gene3D" id="2.40.30.10">
    <property type="entry name" value="Translation factors"/>
    <property type="match status" value="2"/>
</dbReference>
<dbReference type="InterPro" id="IPR006847">
    <property type="entry name" value="IF2_N"/>
</dbReference>
<dbReference type="Gene3D" id="3.40.50.300">
    <property type="entry name" value="P-loop containing nucleotide triphosphate hydrolases"/>
    <property type="match status" value="1"/>
</dbReference>
<dbReference type="InterPro" id="IPR044145">
    <property type="entry name" value="IF2_II"/>
</dbReference>
<dbReference type="Pfam" id="PF11987">
    <property type="entry name" value="IF-2"/>
    <property type="match status" value="1"/>
</dbReference>
<dbReference type="InterPro" id="IPR009000">
    <property type="entry name" value="Transl_B-barrel_sf"/>
</dbReference>
<dbReference type="InterPro" id="IPR027417">
    <property type="entry name" value="P-loop_NTPase"/>
</dbReference>
<evidence type="ECO:0000256" key="12">
    <source>
        <dbReference type="SAM" id="MobiDB-lite"/>
    </source>
</evidence>
<dbReference type="AlphaFoldDB" id="A0A285MVB7"/>
<organism evidence="14 15">
    <name type="scientific">Flagellimonas pacifica</name>
    <dbReference type="NCBI Taxonomy" id="1247520"/>
    <lineage>
        <taxon>Bacteria</taxon>
        <taxon>Pseudomonadati</taxon>
        <taxon>Bacteroidota</taxon>
        <taxon>Flavobacteriia</taxon>
        <taxon>Flavobacteriales</taxon>
        <taxon>Flavobacteriaceae</taxon>
        <taxon>Flagellimonas</taxon>
    </lineage>
</organism>
<dbReference type="PROSITE" id="PS01176">
    <property type="entry name" value="IF2"/>
    <property type="match status" value="1"/>
</dbReference>
<dbReference type="GO" id="GO:0005737">
    <property type="term" value="C:cytoplasm"/>
    <property type="evidence" value="ECO:0007669"/>
    <property type="project" value="UniProtKB-SubCell"/>
</dbReference>
<dbReference type="FunFam" id="2.40.30.10:FF:000007">
    <property type="entry name" value="Translation initiation factor IF-2"/>
    <property type="match status" value="1"/>
</dbReference>
<dbReference type="InterPro" id="IPR036925">
    <property type="entry name" value="TIF_IF2_dom3_sf"/>
</dbReference>
<dbReference type="Proteomes" id="UP000219048">
    <property type="component" value="Unassembled WGS sequence"/>
</dbReference>
<feature type="compositionally biased region" description="Basic residues" evidence="12">
    <location>
        <begin position="310"/>
        <end position="319"/>
    </location>
</feature>
<dbReference type="Pfam" id="PF00009">
    <property type="entry name" value="GTP_EFTU"/>
    <property type="match status" value="1"/>
</dbReference>
<dbReference type="FunFam" id="3.40.50.300:FF:000019">
    <property type="entry name" value="Translation initiation factor IF-2"/>
    <property type="match status" value="1"/>
</dbReference>
<dbReference type="InterPro" id="IPR053905">
    <property type="entry name" value="EF-G-like_DII"/>
</dbReference>
<dbReference type="FunFam" id="2.40.30.10:FF:000008">
    <property type="entry name" value="Translation initiation factor IF-2"/>
    <property type="match status" value="1"/>
</dbReference>
<feature type="binding site" evidence="9">
    <location>
        <begin position="430"/>
        <end position="437"/>
    </location>
    <ligand>
        <name>GTP</name>
        <dbReference type="ChEBI" id="CHEBI:37565"/>
    </ligand>
</feature>
<dbReference type="PANTHER" id="PTHR43381">
    <property type="entry name" value="TRANSLATION INITIATION FACTOR IF-2-RELATED"/>
    <property type="match status" value="1"/>
</dbReference>
<dbReference type="RefSeq" id="WP_097046500.1">
    <property type="nucleotide sequence ID" value="NZ_OBEH01000004.1"/>
</dbReference>
<feature type="compositionally biased region" description="Basic and acidic residues" evidence="12">
    <location>
        <begin position="139"/>
        <end position="167"/>
    </location>
</feature>
<keyword evidence="15" id="KW-1185">Reference proteome</keyword>
<gene>
    <name evidence="9" type="primary">infB</name>
    <name evidence="14" type="ORF">SAMN06265377_2888</name>
</gene>
<dbReference type="Pfam" id="PF03144">
    <property type="entry name" value="GTP_EFTU_D2"/>
    <property type="match status" value="1"/>
</dbReference>
<proteinExistence type="inferred from homology"/>
<evidence type="ECO:0000313" key="14">
    <source>
        <dbReference type="EMBL" id="SNZ01058.1"/>
    </source>
</evidence>
<dbReference type="OrthoDB" id="9811804at2"/>
<feature type="compositionally biased region" description="Basic and acidic residues" evidence="12">
    <location>
        <begin position="175"/>
        <end position="202"/>
    </location>
</feature>
<evidence type="ECO:0000256" key="11">
    <source>
        <dbReference type="RuleBase" id="RU000645"/>
    </source>
</evidence>
<keyword evidence="5 9" id="KW-0396">Initiation factor</keyword>
<dbReference type="NCBIfam" id="TIGR00231">
    <property type="entry name" value="small_GTP"/>
    <property type="match status" value="1"/>
</dbReference>
<dbReference type="EMBL" id="OBEH01000004">
    <property type="protein sequence ID" value="SNZ01058.1"/>
    <property type="molecule type" value="Genomic_DNA"/>
</dbReference>